<dbReference type="EMBL" id="JAEEGC010000074">
    <property type="protein sequence ID" value="MBV7274362.1"/>
    <property type="molecule type" value="Genomic_DNA"/>
</dbReference>
<name>A0A949TS44_9CLOT</name>
<dbReference type="PIRSF" id="PIRSF005644">
    <property type="entry name" value="Hdrgns_mtr_HypE"/>
    <property type="match status" value="1"/>
</dbReference>
<keyword evidence="5" id="KW-1185">Reference proteome</keyword>
<dbReference type="InterPro" id="IPR011854">
    <property type="entry name" value="HypE"/>
</dbReference>
<evidence type="ECO:0000259" key="3">
    <source>
        <dbReference type="Pfam" id="PF02769"/>
    </source>
</evidence>
<protein>
    <submittedName>
        <fullName evidence="4">AIR synthase family protein</fullName>
    </submittedName>
</protein>
<comment type="similarity">
    <text evidence="1">Belongs to the HypE family.</text>
</comment>
<evidence type="ECO:0000313" key="4">
    <source>
        <dbReference type="EMBL" id="MBV7274362.1"/>
    </source>
</evidence>
<proteinExistence type="inferred from homology"/>
<comment type="caution">
    <text evidence="4">The sequence shown here is derived from an EMBL/GenBank/DDBJ whole genome shotgun (WGS) entry which is preliminary data.</text>
</comment>
<dbReference type="AlphaFoldDB" id="A0A949TS44"/>
<dbReference type="InterPro" id="IPR016188">
    <property type="entry name" value="PurM-like_N"/>
</dbReference>
<accession>A0A949TS44</accession>
<evidence type="ECO:0000256" key="1">
    <source>
        <dbReference type="ARBA" id="ARBA00006243"/>
    </source>
</evidence>
<dbReference type="PANTHER" id="PTHR30303:SF4">
    <property type="entry name" value="HYDROGENASE EXPRESSION_FORMATION PROTEIN HYPE"/>
    <property type="match status" value="1"/>
</dbReference>
<dbReference type="GO" id="GO:0051604">
    <property type="term" value="P:protein maturation"/>
    <property type="evidence" value="ECO:0007669"/>
    <property type="project" value="TreeGrafter"/>
</dbReference>
<dbReference type="Pfam" id="PF02769">
    <property type="entry name" value="AIRS_C"/>
    <property type="match status" value="1"/>
</dbReference>
<reference evidence="4" key="1">
    <citation type="submission" date="2020-12" db="EMBL/GenBank/DDBJ databases">
        <title>Clostridium thailandense sp. nov., a novel acetogenic bacterium isolated from peat land soil in Thailand.</title>
        <authorList>
            <person name="Chaikitkaew S."/>
            <person name="Birkeland N.K."/>
        </authorList>
    </citation>
    <scope>NUCLEOTIDE SEQUENCE</scope>
    <source>
        <strain evidence="4">PL3</strain>
    </source>
</reference>
<feature type="domain" description="PurM-like C-terminal" evidence="3">
    <location>
        <begin position="151"/>
        <end position="302"/>
    </location>
</feature>
<evidence type="ECO:0000259" key="2">
    <source>
        <dbReference type="Pfam" id="PF00586"/>
    </source>
</evidence>
<sequence length="329" mass="35883">MKVGKLNWDDLKKIIDNSRKVKRDEVRIRSGVGEDCSVVEFGNYECILSTDPITGADVNAGKLAVHINCNDIASCGVEPIGILVTILAPESTSLNEIEKVMEEIGEETQRLNVEILGGHTEVTRAVNKMVISCTVIGKALKGRSVATSGAKDGDDIIVTKQLCLEGTSIAANDYNDKIKDVLTLEEIEEAKSYAKYLSVVKEGVIAGKFGVNSMHDITEGGVLGALWEVAEASGLGFKVYKEKMPISNITQRICDKYSIDPLRFISSGSMLITSDKGNELIKILEKEGIKATIIGKIIKGKGILIDENIEREVDPPERDELFVLEEKIQ</sequence>
<dbReference type="CDD" id="cd06061">
    <property type="entry name" value="PurM-like1"/>
    <property type="match status" value="1"/>
</dbReference>
<gene>
    <name evidence="4" type="ORF">I6U48_15805</name>
</gene>
<evidence type="ECO:0000313" key="5">
    <source>
        <dbReference type="Proteomes" id="UP000694308"/>
    </source>
</evidence>
<dbReference type="InterPro" id="IPR010918">
    <property type="entry name" value="PurM-like_C_dom"/>
</dbReference>
<dbReference type="PANTHER" id="PTHR30303">
    <property type="entry name" value="HYDROGENASE ISOENZYMES FORMATION PROTEIN HYPE"/>
    <property type="match status" value="1"/>
</dbReference>
<organism evidence="4 5">
    <name type="scientific">Clostridium thailandense</name>
    <dbReference type="NCBI Taxonomy" id="2794346"/>
    <lineage>
        <taxon>Bacteria</taxon>
        <taxon>Bacillati</taxon>
        <taxon>Bacillota</taxon>
        <taxon>Clostridia</taxon>
        <taxon>Eubacteriales</taxon>
        <taxon>Clostridiaceae</taxon>
        <taxon>Clostridium</taxon>
    </lineage>
</organism>
<dbReference type="Pfam" id="PF00586">
    <property type="entry name" value="AIRS"/>
    <property type="match status" value="1"/>
</dbReference>
<dbReference type="Proteomes" id="UP000694308">
    <property type="component" value="Unassembled WGS sequence"/>
</dbReference>
<feature type="domain" description="PurM-like N-terminal" evidence="2">
    <location>
        <begin position="33"/>
        <end position="138"/>
    </location>
</feature>
<dbReference type="RefSeq" id="WP_218321429.1">
    <property type="nucleotide sequence ID" value="NZ_JAEEGC010000074.1"/>
</dbReference>